<keyword evidence="2" id="KW-0223">Dioxygenase</keyword>
<dbReference type="InterPro" id="IPR012675">
    <property type="entry name" value="Beta-grasp_dom_sf"/>
</dbReference>
<feature type="domain" description="2Fe-2S ferredoxin-type" evidence="1">
    <location>
        <begin position="2"/>
        <end position="45"/>
    </location>
</feature>
<dbReference type="Pfam" id="PF00111">
    <property type="entry name" value="Fer2"/>
    <property type="match status" value="1"/>
</dbReference>
<gene>
    <name evidence="2" type="primary">ophA1_1</name>
    <name evidence="2" type="ORF">NCTC9185_02061</name>
</gene>
<sequence length="90" mass="9596">MLSCEQGICGSCITDVIDGIPDHRDCVLTDEEKAANTQITLCCSRSKSPVLVLDLQSNAESQDEYLNPTSPLNGIANLRSPRGCFPATGP</sequence>
<evidence type="ECO:0000259" key="1">
    <source>
        <dbReference type="Pfam" id="PF00111"/>
    </source>
</evidence>
<protein>
    <submittedName>
        <fullName evidence="2">Phthalate dioxygenase reductase</fullName>
        <ecNumber evidence="2">1.-.-.-</ecNumber>
    </submittedName>
</protein>
<dbReference type="Proteomes" id="UP000339249">
    <property type="component" value="Unassembled WGS sequence"/>
</dbReference>
<dbReference type="AlphaFoldDB" id="A0A4U9CZ84"/>
<reference evidence="2 3" key="1">
    <citation type="submission" date="2019-04" db="EMBL/GenBank/DDBJ databases">
        <authorList>
            <consortium name="Pathogen Informatics"/>
        </authorList>
    </citation>
    <scope>NUCLEOTIDE SEQUENCE [LARGE SCALE GENOMIC DNA]</scope>
    <source>
        <strain evidence="2 3">NCTC9185</strain>
    </source>
</reference>
<name>A0A4U9CZ84_RAOTE</name>
<dbReference type="EMBL" id="CABDVU010000001">
    <property type="protein sequence ID" value="VTN10146.1"/>
    <property type="molecule type" value="Genomic_DNA"/>
</dbReference>
<dbReference type="SUPFAM" id="SSF54292">
    <property type="entry name" value="2Fe-2S ferredoxin-like"/>
    <property type="match status" value="1"/>
</dbReference>
<dbReference type="PROSITE" id="PS00197">
    <property type="entry name" value="2FE2S_FER_1"/>
    <property type="match status" value="1"/>
</dbReference>
<accession>A0A4U9CZ84</accession>
<dbReference type="InterPro" id="IPR001041">
    <property type="entry name" value="2Fe-2S_ferredoxin-type"/>
</dbReference>
<evidence type="ECO:0000313" key="3">
    <source>
        <dbReference type="Proteomes" id="UP000339249"/>
    </source>
</evidence>
<evidence type="ECO:0000313" key="2">
    <source>
        <dbReference type="EMBL" id="VTN10146.1"/>
    </source>
</evidence>
<dbReference type="InterPro" id="IPR036010">
    <property type="entry name" value="2Fe-2S_ferredoxin-like_sf"/>
</dbReference>
<dbReference type="EC" id="1.-.-.-" evidence="2"/>
<dbReference type="GO" id="GO:0051537">
    <property type="term" value="F:2 iron, 2 sulfur cluster binding"/>
    <property type="evidence" value="ECO:0007669"/>
    <property type="project" value="InterPro"/>
</dbReference>
<organism evidence="2 3">
    <name type="scientific">Raoultella terrigena</name>
    <name type="common">Klebsiella terrigena</name>
    <dbReference type="NCBI Taxonomy" id="577"/>
    <lineage>
        <taxon>Bacteria</taxon>
        <taxon>Pseudomonadati</taxon>
        <taxon>Pseudomonadota</taxon>
        <taxon>Gammaproteobacteria</taxon>
        <taxon>Enterobacterales</taxon>
        <taxon>Enterobacteriaceae</taxon>
        <taxon>Klebsiella/Raoultella group</taxon>
        <taxon>Raoultella</taxon>
    </lineage>
</organism>
<dbReference type="GO" id="GO:0051213">
    <property type="term" value="F:dioxygenase activity"/>
    <property type="evidence" value="ECO:0007669"/>
    <property type="project" value="UniProtKB-KW"/>
</dbReference>
<proteinExistence type="predicted"/>
<dbReference type="CDD" id="cd00207">
    <property type="entry name" value="fer2"/>
    <property type="match status" value="1"/>
</dbReference>
<dbReference type="InterPro" id="IPR006058">
    <property type="entry name" value="2Fe2S_fd_BS"/>
</dbReference>
<keyword evidence="2" id="KW-0560">Oxidoreductase</keyword>
<dbReference type="Gene3D" id="3.10.20.30">
    <property type="match status" value="1"/>
</dbReference>